<evidence type="ECO:0000256" key="3">
    <source>
        <dbReference type="ARBA" id="ARBA00023242"/>
    </source>
</evidence>
<accession>A0AAV5R3W4</accession>
<dbReference type="PANTHER" id="PTHR12638:SF0">
    <property type="entry name" value="MAGO HOMOLOG, EXON JUNCTION COMPLEX SUBUNIT-RELATED"/>
    <property type="match status" value="1"/>
</dbReference>
<dbReference type="Proteomes" id="UP001378960">
    <property type="component" value="Unassembled WGS sequence"/>
</dbReference>
<evidence type="ECO:0000256" key="2">
    <source>
        <dbReference type="ARBA" id="ARBA00009270"/>
    </source>
</evidence>
<dbReference type="EMBL" id="BTGB01000003">
    <property type="protein sequence ID" value="GMM45975.1"/>
    <property type="molecule type" value="Genomic_DNA"/>
</dbReference>
<dbReference type="PANTHER" id="PTHR12638">
    <property type="entry name" value="PROTEIN MAGO NASHI HOMOLOG"/>
    <property type="match status" value="1"/>
</dbReference>
<evidence type="ECO:0008006" key="6">
    <source>
        <dbReference type="Google" id="ProtNLM"/>
    </source>
</evidence>
<dbReference type="AlphaFoldDB" id="A0AAV5R3W4"/>
<comment type="caution">
    <text evidence="4">The sequence shown here is derived from an EMBL/GenBank/DDBJ whole genome shotgun (WGS) entry which is preliminary data.</text>
</comment>
<dbReference type="InterPro" id="IPR036605">
    <property type="entry name" value="Mago_nashi_sf"/>
</dbReference>
<reference evidence="4 5" key="1">
    <citation type="journal article" date="2023" name="Elife">
        <title>Identification of key yeast species and microbe-microbe interactions impacting larval growth of Drosophila in the wild.</title>
        <authorList>
            <person name="Mure A."/>
            <person name="Sugiura Y."/>
            <person name="Maeda R."/>
            <person name="Honda K."/>
            <person name="Sakurai N."/>
            <person name="Takahashi Y."/>
            <person name="Watada M."/>
            <person name="Katoh T."/>
            <person name="Gotoh A."/>
            <person name="Gotoh Y."/>
            <person name="Taniguchi I."/>
            <person name="Nakamura K."/>
            <person name="Hayashi T."/>
            <person name="Katayama T."/>
            <person name="Uemura T."/>
            <person name="Hattori Y."/>
        </authorList>
    </citation>
    <scope>NUCLEOTIDE SEQUENCE [LARGE SCALE GENOMIC DNA]</scope>
    <source>
        <strain evidence="4 5">PK-24</strain>
    </source>
</reference>
<dbReference type="Gene3D" id="3.30.1560.10">
    <property type="entry name" value="Mago nashi"/>
    <property type="match status" value="1"/>
</dbReference>
<dbReference type="Pfam" id="PF02792">
    <property type="entry name" value="Mago_nashi"/>
    <property type="match status" value="1"/>
</dbReference>
<organism evidence="4 5">
    <name type="scientific">Pichia kluyveri</name>
    <name type="common">Yeast</name>
    <dbReference type="NCBI Taxonomy" id="36015"/>
    <lineage>
        <taxon>Eukaryota</taxon>
        <taxon>Fungi</taxon>
        <taxon>Dikarya</taxon>
        <taxon>Ascomycota</taxon>
        <taxon>Saccharomycotina</taxon>
        <taxon>Pichiomycetes</taxon>
        <taxon>Pichiales</taxon>
        <taxon>Pichiaceae</taxon>
        <taxon>Pichia</taxon>
    </lineage>
</organism>
<sequence length="167" mass="20253">MSNSFDIDPIERNKEFYFRFYSGGFRDIELGHEFLEFDIRHEPREEFAILRYANQTNYRNEDLIKKEVKVSILVLQEFIDIIRKSQILLESDRNWPKVTRESKQEIEIRYGKNKKLFKTKTIVSLSSIRNEEEKESLKIFYYLAQDLKTLVYSLISLHFKIKPFRLQ</sequence>
<proteinExistence type="inferred from homology"/>
<evidence type="ECO:0000313" key="4">
    <source>
        <dbReference type="EMBL" id="GMM45975.1"/>
    </source>
</evidence>
<comment type="similarity">
    <text evidence="2">Belongs to the mago nashi family.</text>
</comment>
<comment type="subcellular location">
    <subcellularLocation>
        <location evidence="1">Nucleus</location>
    </subcellularLocation>
</comment>
<dbReference type="SUPFAM" id="SSF89817">
    <property type="entry name" value="Mago nashi protein"/>
    <property type="match status" value="1"/>
</dbReference>
<gene>
    <name evidence="4" type="ORF">DAPK24_025500</name>
</gene>
<dbReference type="GO" id="GO:0008380">
    <property type="term" value="P:RNA splicing"/>
    <property type="evidence" value="ECO:0007669"/>
    <property type="project" value="InterPro"/>
</dbReference>
<dbReference type="GO" id="GO:0035145">
    <property type="term" value="C:exon-exon junction complex"/>
    <property type="evidence" value="ECO:0007669"/>
    <property type="project" value="InterPro"/>
</dbReference>
<protein>
    <recommendedName>
        <fullName evidence="6">Mago nashi protein</fullName>
    </recommendedName>
</protein>
<name>A0AAV5R3W4_PICKL</name>
<evidence type="ECO:0000256" key="1">
    <source>
        <dbReference type="ARBA" id="ARBA00004123"/>
    </source>
</evidence>
<keyword evidence="3" id="KW-0539">Nucleus</keyword>
<keyword evidence="5" id="KW-1185">Reference proteome</keyword>
<evidence type="ECO:0000313" key="5">
    <source>
        <dbReference type="Proteomes" id="UP001378960"/>
    </source>
</evidence>
<dbReference type="InterPro" id="IPR004023">
    <property type="entry name" value="Mago_nashi"/>
</dbReference>